<evidence type="ECO:0000256" key="1">
    <source>
        <dbReference type="SAM" id="MobiDB-lite"/>
    </source>
</evidence>
<dbReference type="AlphaFoldDB" id="A0A9W5WV82"/>
<gene>
    <name evidence="2" type="ORF">BaOVIS_014460</name>
</gene>
<keyword evidence="3" id="KW-1185">Reference proteome</keyword>
<dbReference type="PANTHER" id="PTHR10997:SF7">
    <property type="entry name" value="IMPORTIN-11"/>
    <property type="match status" value="1"/>
</dbReference>
<evidence type="ECO:0000313" key="2">
    <source>
        <dbReference type="EMBL" id="GFE54042.1"/>
    </source>
</evidence>
<accession>A0A9W5WV82</accession>
<comment type="caution">
    <text evidence="2">The sequence shown here is derived from an EMBL/GenBank/DDBJ whole genome shotgun (WGS) entry which is preliminary data.</text>
</comment>
<dbReference type="GO" id="GO:0005635">
    <property type="term" value="C:nuclear envelope"/>
    <property type="evidence" value="ECO:0007669"/>
    <property type="project" value="TreeGrafter"/>
</dbReference>
<proteinExistence type="predicted"/>
<dbReference type="InterPro" id="IPR016024">
    <property type="entry name" value="ARM-type_fold"/>
</dbReference>
<protein>
    <submittedName>
        <fullName evidence="2">Importin-11 isoform X1, putative</fullName>
    </submittedName>
</protein>
<dbReference type="Proteomes" id="UP001057455">
    <property type="component" value="Unassembled WGS sequence"/>
</dbReference>
<evidence type="ECO:0000313" key="3">
    <source>
        <dbReference type="Proteomes" id="UP001057455"/>
    </source>
</evidence>
<dbReference type="GO" id="GO:0006606">
    <property type="term" value="P:protein import into nucleus"/>
    <property type="evidence" value="ECO:0007669"/>
    <property type="project" value="TreeGrafter"/>
</dbReference>
<organism evidence="2 3">
    <name type="scientific">Babesia ovis</name>
    <dbReference type="NCBI Taxonomy" id="5869"/>
    <lineage>
        <taxon>Eukaryota</taxon>
        <taxon>Sar</taxon>
        <taxon>Alveolata</taxon>
        <taxon>Apicomplexa</taxon>
        <taxon>Aconoidasida</taxon>
        <taxon>Piroplasmida</taxon>
        <taxon>Babesiidae</taxon>
        <taxon>Babesia</taxon>
    </lineage>
</organism>
<feature type="region of interest" description="Disordered" evidence="1">
    <location>
        <begin position="349"/>
        <end position="368"/>
    </location>
</feature>
<sequence>MEPPSEHVYIAKLLTDSISSESRVREEAYARLVELESKPTYLATLIDVAYIGDQAVSKLAFVCAKNALARTRGVSAARAARSSVIDGTDESLDNLKAKLFAVFELHLNGPGRVISKDFALLFRKVSRWNYPHSWMNMHDLLVRGLEAGLSDSVSTTRTLNCVLLLHHIFKEKCSMRLVRDRNITKHLAEAWYPYVSKLWLHHWLSRWASGNVETTQVCSSFSQIDMDLSRYLDSLLIAFYTHGLSNIYQSSELLELLKLLCSKLRTHLSLMKSPVANNELLEKNTKRLLRGAAELFEKEAMVFAFVDPAVILNPAFDYLVYGYSEAVIQNCMNVLSNAFRSPVVNNERYTQQTSSMPGHQSGKRGPRKIGDDDIVIHATFEEMKLHCEMAASCSRGSSALSSLKNSSSPTKVSHHAIGGMAEQMSRQATFLFWECISSRGGFSQLLDFLRQRYLTLSADIIEEWNEEPVPMDDPPHPPAHNVISAMKLTGSTILQYVSDGIMSGDGHGDFLRLDSYLQLYTISYPGIASFHSSKHYLSLLETMKLALTGVDPGKAKLLIFRCSRVVNAWVEKVQLFEERIKREIMVYLIHCLCCQGDSETTLNLQAQHVVPFHRLYSKTVDEPFWDFLRQGTDIQRIVSSLVALANIDIPIVQHRSLELVCKMCLEFDSEENSFGTQLTDLLHIFSNRCNNLQVTASLLQTSLDFLNALDWQRCYEEDTYVNGHLRRFLFHLLFHTLVISDLPDSTSNTNRPPPRMMSACKYTELEEDALTLWVCLLRVLPFKLEAVDQQLLNNVFSIFPLLLDYLVGYDTDGDTRQIRIRYVPAIHIDIVTEYLTVIIDSSKAYLSSASGGTLCERADGLWFQNTTGSSLSFNFNLSQVQTICLESLKRPDDEVLHKSGLRLLNILIFGFGRACLARTDMSMTLHDLLLHFCVTLNEAAISPEDAPAELRRSRVSCLSRGSQSETATPWQVSKVQRHVVESISSVIPVLSRWGFDSPASFMEVVVRVLESGRFSNPEVIILSLLHASMQFNNNAYLRLGALLCCCLLTGAMASKYPGLKLFVHFQDSNLNFGGETTQLSGTSDNPHPNMYGVYIPCYLLRLVDSIVASFVTSKKDFCFSITKASLQKDGEDYAKPSSRRFHLFANVSSTYGSTDFPLSDFPAQELFYGAIKSTLQCIVMLARALGDKGIPSSIDMMLVESGRLHEKLREILASCCNAIE</sequence>
<feature type="compositionally biased region" description="Polar residues" evidence="1">
    <location>
        <begin position="349"/>
        <end position="358"/>
    </location>
</feature>
<reference evidence="2" key="1">
    <citation type="submission" date="2019-12" db="EMBL/GenBank/DDBJ databases">
        <title>Genome sequence of Babesia ovis.</title>
        <authorList>
            <person name="Yamagishi J."/>
            <person name="Sevinc F."/>
            <person name="Xuan X."/>
        </authorList>
    </citation>
    <scope>NUCLEOTIDE SEQUENCE</scope>
    <source>
        <strain evidence="2">Selcuk</strain>
    </source>
</reference>
<name>A0A9W5WV82_BABOV</name>
<dbReference type="SUPFAM" id="SSF48371">
    <property type="entry name" value="ARM repeat"/>
    <property type="match status" value="1"/>
</dbReference>
<dbReference type="EMBL" id="BLIY01000008">
    <property type="protein sequence ID" value="GFE54042.1"/>
    <property type="molecule type" value="Genomic_DNA"/>
</dbReference>
<dbReference type="PANTHER" id="PTHR10997">
    <property type="entry name" value="IMPORTIN-7, 8, 11"/>
    <property type="match status" value="1"/>
</dbReference>
<dbReference type="GO" id="GO:0005829">
    <property type="term" value="C:cytosol"/>
    <property type="evidence" value="ECO:0007669"/>
    <property type="project" value="TreeGrafter"/>
</dbReference>
<dbReference type="OrthoDB" id="361693at2759"/>